<proteinExistence type="predicted"/>
<reference evidence="1 2" key="1">
    <citation type="submission" date="2020-10" db="EMBL/GenBank/DDBJ databases">
        <title>complete genome sequencing of Lysobacter sp. H21R20.</title>
        <authorList>
            <person name="Bae J.-W."/>
            <person name="Lee S.-Y."/>
        </authorList>
    </citation>
    <scope>NUCLEOTIDE SEQUENCE [LARGE SCALE GENOMIC DNA]</scope>
    <source>
        <strain evidence="1 2">H21R20</strain>
    </source>
</reference>
<organism evidence="1 2">
    <name type="scientific">Novilysobacter ciconiae</name>
    <dbReference type="NCBI Taxonomy" id="2781022"/>
    <lineage>
        <taxon>Bacteria</taxon>
        <taxon>Pseudomonadati</taxon>
        <taxon>Pseudomonadota</taxon>
        <taxon>Gammaproteobacteria</taxon>
        <taxon>Lysobacterales</taxon>
        <taxon>Lysobacteraceae</taxon>
        <taxon>Novilysobacter</taxon>
    </lineage>
</organism>
<evidence type="ECO:0000313" key="1">
    <source>
        <dbReference type="EMBL" id="QOW20224.1"/>
    </source>
</evidence>
<keyword evidence="2" id="KW-1185">Reference proteome</keyword>
<name>A0A7S6ZT16_9GAMM</name>
<accession>A0A7S6ZT16</accession>
<gene>
    <name evidence="1" type="ORF">INQ41_04110</name>
</gene>
<dbReference type="Proteomes" id="UP000594059">
    <property type="component" value="Chromosome"/>
</dbReference>
<evidence type="ECO:0000313" key="2">
    <source>
        <dbReference type="Proteomes" id="UP000594059"/>
    </source>
</evidence>
<dbReference type="AlphaFoldDB" id="A0A7S6ZT16"/>
<dbReference type="KEGG" id="lcic:INQ41_04110"/>
<protein>
    <submittedName>
        <fullName evidence="1">Uncharacterized protein</fullName>
    </submittedName>
</protein>
<dbReference type="EMBL" id="CP063656">
    <property type="protein sequence ID" value="QOW20224.1"/>
    <property type="molecule type" value="Genomic_DNA"/>
</dbReference>
<sequence length="109" mass="11740">MSDRKIKTVIQKQVNVLEALGALCPGVKAGELGRMCSEIGSWPHGAVQAALRNIYGFASDYPGIRHGGNPAGAIRQIDMRDMIAMSIVLVGFTPYLRDAFDPDSIFMGS</sequence>